<dbReference type="NCBIfam" id="NF042430">
    <property type="entry name" value="EnCoAhydt_DpgD"/>
    <property type="match status" value="1"/>
</dbReference>
<reference evidence="7" key="1">
    <citation type="journal article" date="2014" name="Int. J. Syst. Evol. Microbiol.">
        <title>Complete genome sequence of Corynebacterium casei LMG S-19264T (=DSM 44701T), isolated from a smear-ripened cheese.</title>
        <authorList>
            <consortium name="US DOE Joint Genome Institute (JGI-PGF)"/>
            <person name="Walter F."/>
            <person name="Albersmeier A."/>
            <person name="Kalinowski J."/>
            <person name="Ruckert C."/>
        </authorList>
    </citation>
    <scope>NUCLEOTIDE SEQUENCE</scope>
    <source>
        <strain evidence="7">VKM Ac-2007</strain>
    </source>
</reference>
<keyword evidence="8" id="KW-1185">Reference proteome</keyword>
<dbReference type="InterPro" id="IPR001753">
    <property type="entry name" value="Enoyl-CoA_hydra/iso"/>
</dbReference>
<dbReference type="InterPro" id="IPR054898">
    <property type="entry name" value="EnCoAhydt_DpgD"/>
</dbReference>
<dbReference type="EC" id="4.2.1.17" evidence="2"/>
<evidence type="ECO:0000256" key="4">
    <source>
        <dbReference type="ARBA" id="ARBA00023709"/>
    </source>
</evidence>
<dbReference type="Gene3D" id="3.90.226.10">
    <property type="entry name" value="2-enoyl-CoA Hydratase, Chain A, domain 1"/>
    <property type="match status" value="1"/>
</dbReference>
<proteinExistence type="inferred from homology"/>
<accession>A0A9W6HZE7</accession>
<dbReference type="Pfam" id="PF00378">
    <property type="entry name" value="ECH_1"/>
    <property type="match status" value="1"/>
</dbReference>
<evidence type="ECO:0000256" key="1">
    <source>
        <dbReference type="ARBA" id="ARBA00005254"/>
    </source>
</evidence>
<sequence length="277" mass="30334">MSDPRVRYEKKEHIAYVTMDRPHVLNAMDRRMHEELAEIWDDVEADDDVRTAVLTGAGTRAFSVGQDLKERALLNEAGTEATTFGSRGQAGHPRLTDRFTLSKPVVARVNGYALGGGFELVLACDIVIASEEAVFGLPEVRLGLIPGAGGVFRLPRQLPQKVAMGHLLTGRRMDAATAFRYGLVNEVVPPDELDRCVTGWTDSLVRGAPLSVRAIKEAAMRSLDIPLEEAFATSYPWEERRRRSSDAIEGVRAFVEKRDPVWTGIAGEGRPAGAALP</sequence>
<dbReference type="InterPro" id="IPR014748">
    <property type="entry name" value="Enoyl-CoA_hydra_C"/>
</dbReference>
<evidence type="ECO:0000256" key="5">
    <source>
        <dbReference type="ARBA" id="ARBA00023717"/>
    </source>
</evidence>
<evidence type="ECO:0000256" key="6">
    <source>
        <dbReference type="RuleBase" id="RU003707"/>
    </source>
</evidence>
<dbReference type="CDD" id="cd06558">
    <property type="entry name" value="crotonase-like"/>
    <property type="match status" value="1"/>
</dbReference>
<keyword evidence="3" id="KW-0456">Lyase</keyword>
<dbReference type="InterPro" id="IPR018376">
    <property type="entry name" value="Enoyl-CoA_hyd/isom_CS"/>
</dbReference>
<comment type="catalytic activity">
    <reaction evidence="4">
        <text>a (3S)-3-hydroxyacyl-CoA = a (2E)-enoyl-CoA + H2O</text>
        <dbReference type="Rhea" id="RHEA:16105"/>
        <dbReference type="ChEBI" id="CHEBI:15377"/>
        <dbReference type="ChEBI" id="CHEBI:57318"/>
        <dbReference type="ChEBI" id="CHEBI:58856"/>
        <dbReference type="EC" id="4.2.1.17"/>
    </reaction>
</comment>
<gene>
    <name evidence="7" type="primary">fadB</name>
    <name evidence="7" type="ORF">GCM10017600_20210</name>
</gene>
<dbReference type="RefSeq" id="WP_271217119.1">
    <property type="nucleotide sequence ID" value="NZ_BAAAVD010000003.1"/>
</dbReference>
<organism evidence="7 8">
    <name type="scientific">Streptosporangium carneum</name>
    <dbReference type="NCBI Taxonomy" id="47481"/>
    <lineage>
        <taxon>Bacteria</taxon>
        <taxon>Bacillati</taxon>
        <taxon>Actinomycetota</taxon>
        <taxon>Actinomycetes</taxon>
        <taxon>Streptosporangiales</taxon>
        <taxon>Streptosporangiaceae</taxon>
        <taxon>Streptosporangium</taxon>
    </lineage>
</organism>
<dbReference type="InterPro" id="IPR029045">
    <property type="entry name" value="ClpP/crotonase-like_dom_sf"/>
</dbReference>
<comment type="catalytic activity">
    <reaction evidence="5">
        <text>a 4-saturated-(3S)-3-hydroxyacyl-CoA = a (3E)-enoyl-CoA + H2O</text>
        <dbReference type="Rhea" id="RHEA:20724"/>
        <dbReference type="ChEBI" id="CHEBI:15377"/>
        <dbReference type="ChEBI" id="CHEBI:58521"/>
        <dbReference type="ChEBI" id="CHEBI:137480"/>
        <dbReference type="EC" id="4.2.1.17"/>
    </reaction>
</comment>
<dbReference type="GO" id="GO:0006635">
    <property type="term" value="P:fatty acid beta-oxidation"/>
    <property type="evidence" value="ECO:0007669"/>
    <property type="project" value="TreeGrafter"/>
</dbReference>
<dbReference type="Gene3D" id="1.10.12.10">
    <property type="entry name" value="Lyase 2-enoyl-coa Hydratase, Chain A, domain 2"/>
    <property type="match status" value="1"/>
</dbReference>
<name>A0A9W6HZE7_9ACTN</name>
<evidence type="ECO:0000313" key="8">
    <source>
        <dbReference type="Proteomes" id="UP001143474"/>
    </source>
</evidence>
<evidence type="ECO:0000256" key="2">
    <source>
        <dbReference type="ARBA" id="ARBA00012076"/>
    </source>
</evidence>
<evidence type="ECO:0000256" key="3">
    <source>
        <dbReference type="ARBA" id="ARBA00023239"/>
    </source>
</evidence>
<dbReference type="PANTHER" id="PTHR11941:SF54">
    <property type="entry name" value="ENOYL-COA HYDRATASE, MITOCHONDRIAL"/>
    <property type="match status" value="1"/>
</dbReference>
<dbReference type="SUPFAM" id="SSF52096">
    <property type="entry name" value="ClpP/crotonase"/>
    <property type="match status" value="1"/>
</dbReference>
<reference evidence="7" key="2">
    <citation type="submission" date="2023-01" db="EMBL/GenBank/DDBJ databases">
        <authorList>
            <person name="Sun Q."/>
            <person name="Evtushenko L."/>
        </authorList>
    </citation>
    <scope>NUCLEOTIDE SEQUENCE</scope>
    <source>
        <strain evidence="7">VKM Ac-2007</strain>
    </source>
</reference>
<dbReference type="PROSITE" id="PS00166">
    <property type="entry name" value="ENOYL_COA_HYDRATASE"/>
    <property type="match status" value="1"/>
</dbReference>
<comment type="similarity">
    <text evidence="1 6">Belongs to the enoyl-CoA hydratase/isomerase family.</text>
</comment>
<dbReference type="PANTHER" id="PTHR11941">
    <property type="entry name" value="ENOYL-COA HYDRATASE-RELATED"/>
    <property type="match status" value="1"/>
</dbReference>
<dbReference type="Proteomes" id="UP001143474">
    <property type="component" value="Unassembled WGS sequence"/>
</dbReference>
<protein>
    <recommendedName>
        <fullName evidence="2">enoyl-CoA hydratase</fullName>
        <ecNumber evidence="2">4.2.1.17</ecNumber>
    </recommendedName>
</protein>
<evidence type="ECO:0000313" key="7">
    <source>
        <dbReference type="EMBL" id="GLK08616.1"/>
    </source>
</evidence>
<dbReference type="FunFam" id="3.90.226.10:FF:000009">
    <property type="entry name" value="Carnitinyl-CoA dehydratase"/>
    <property type="match status" value="1"/>
</dbReference>
<dbReference type="AlphaFoldDB" id="A0A9W6HZE7"/>
<comment type="caution">
    <text evidence="7">The sequence shown here is derived from an EMBL/GenBank/DDBJ whole genome shotgun (WGS) entry which is preliminary data.</text>
</comment>
<dbReference type="GO" id="GO:0004300">
    <property type="term" value="F:enoyl-CoA hydratase activity"/>
    <property type="evidence" value="ECO:0007669"/>
    <property type="project" value="UniProtKB-EC"/>
</dbReference>
<dbReference type="EMBL" id="BSEV01000003">
    <property type="protein sequence ID" value="GLK08616.1"/>
    <property type="molecule type" value="Genomic_DNA"/>
</dbReference>